<sequence>MPPPKHNNAETADDHPEDDYDDIPLEHQRPFGSGLHRRPIAFVSASGPGTLQSVDANRPTPKPQPNVADMYLSMVLSEDSRSQSAPPSTTAPPPPPKPSTPAPTSDSPKDENEAETCPVCRLPLTTPSDSSNPNTDPSKPTPHTQSLAHQLCLPHSHPPSALDRTRMGLSYLAAHGWDPDARSGLGAAQQGIAYPVKAKVKDDVLGVGMVVSKREKEGAKKNGGRLLDAGKVRKMVGEERRRGERIREELFGDGRVERYLGRAADSI</sequence>
<reference evidence="3" key="1">
    <citation type="journal article" date="2023" name="Mol. Phylogenet. Evol.">
        <title>Genome-scale phylogeny and comparative genomics of the fungal order Sordariales.</title>
        <authorList>
            <person name="Hensen N."/>
            <person name="Bonometti L."/>
            <person name="Westerberg I."/>
            <person name="Brannstrom I.O."/>
            <person name="Guillou S."/>
            <person name="Cros-Aarteil S."/>
            <person name="Calhoun S."/>
            <person name="Haridas S."/>
            <person name="Kuo A."/>
            <person name="Mondo S."/>
            <person name="Pangilinan J."/>
            <person name="Riley R."/>
            <person name="LaButti K."/>
            <person name="Andreopoulos B."/>
            <person name="Lipzen A."/>
            <person name="Chen C."/>
            <person name="Yan M."/>
            <person name="Daum C."/>
            <person name="Ng V."/>
            <person name="Clum A."/>
            <person name="Steindorff A."/>
            <person name="Ohm R.A."/>
            <person name="Martin F."/>
            <person name="Silar P."/>
            <person name="Natvig D.O."/>
            <person name="Lalanne C."/>
            <person name="Gautier V."/>
            <person name="Ament-Velasquez S.L."/>
            <person name="Kruys A."/>
            <person name="Hutchinson M.I."/>
            <person name="Powell A.J."/>
            <person name="Barry K."/>
            <person name="Miller A.N."/>
            <person name="Grigoriev I.V."/>
            <person name="Debuchy R."/>
            <person name="Gladieux P."/>
            <person name="Hiltunen Thoren M."/>
            <person name="Johannesson H."/>
        </authorList>
    </citation>
    <scope>NUCLEOTIDE SEQUENCE</scope>
    <source>
        <strain evidence="3">CBS 141.50</strain>
    </source>
</reference>
<dbReference type="AlphaFoldDB" id="A0AAN6V8N9"/>
<reference evidence="3" key="2">
    <citation type="submission" date="2023-05" db="EMBL/GenBank/DDBJ databases">
        <authorList>
            <consortium name="Lawrence Berkeley National Laboratory"/>
            <person name="Steindorff A."/>
            <person name="Hensen N."/>
            <person name="Bonometti L."/>
            <person name="Westerberg I."/>
            <person name="Brannstrom I.O."/>
            <person name="Guillou S."/>
            <person name="Cros-Aarteil S."/>
            <person name="Calhoun S."/>
            <person name="Haridas S."/>
            <person name="Kuo A."/>
            <person name="Mondo S."/>
            <person name="Pangilinan J."/>
            <person name="Riley R."/>
            <person name="Labutti K."/>
            <person name="Andreopoulos B."/>
            <person name="Lipzen A."/>
            <person name="Chen C."/>
            <person name="Yanf M."/>
            <person name="Daum C."/>
            <person name="Ng V."/>
            <person name="Clum A."/>
            <person name="Ohm R."/>
            <person name="Martin F."/>
            <person name="Silar P."/>
            <person name="Natvig D."/>
            <person name="Lalanne C."/>
            <person name="Gautier V."/>
            <person name="Ament-Velasquez S.L."/>
            <person name="Kruys A."/>
            <person name="Hutchinson M.I."/>
            <person name="Powell A.J."/>
            <person name="Barry K."/>
            <person name="Miller A.N."/>
            <person name="Grigoriev I.V."/>
            <person name="Debuchy R."/>
            <person name="Gladieux P."/>
            <person name="Thoren M.H."/>
            <person name="Johannesson H."/>
        </authorList>
    </citation>
    <scope>NUCLEOTIDE SEQUENCE</scope>
    <source>
        <strain evidence="3">CBS 141.50</strain>
    </source>
</reference>
<organism evidence="3 4">
    <name type="scientific">Dichotomopilus funicola</name>
    <dbReference type="NCBI Taxonomy" id="1934379"/>
    <lineage>
        <taxon>Eukaryota</taxon>
        <taxon>Fungi</taxon>
        <taxon>Dikarya</taxon>
        <taxon>Ascomycota</taxon>
        <taxon>Pezizomycotina</taxon>
        <taxon>Sordariomycetes</taxon>
        <taxon>Sordariomycetidae</taxon>
        <taxon>Sordariales</taxon>
        <taxon>Chaetomiaceae</taxon>
        <taxon>Dichotomopilus</taxon>
    </lineage>
</organism>
<evidence type="ECO:0000313" key="3">
    <source>
        <dbReference type="EMBL" id="KAK4146849.1"/>
    </source>
</evidence>
<dbReference type="GeneID" id="87816162"/>
<name>A0AAN6V8N9_9PEZI</name>
<proteinExistence type="predicted"/>
<dbReference type="InterPro" id="IPR000467">
    <property type="entry name" value="G_patch_dom"/>
</dbReference>
<evidence type="ECO:0000313" key="4">
    <source>
        <dbReference type="Proteomes" id="UP001302676"/>
    </source>
</evidence>
<dbReference type="PROSITE" id="PS50174">
    <property type="entry name" value="G_PATCH"/>
    <property type="match status" value="1"/>
</dbReference>
<dbReference type="RefSeq" id="XP_062640220.1">
    <property type="nucleotide sequence ID" value="XM_062779549.1"/>
</dbReference>
<feature type="compositionally biased region" description="Pro residues" evidence="1">
    <location>
        <begin position="89"/>
        <end position="101"/>
    </location>
</feature>
<dbReference type="PANTHER" id="PTHR20923:SF1">
    <property type="entry name" value="G PATCH DOMAIN AND ANKYRIN REPEAT-CONTAINING PROTEIN 1"/>
    <property type="match status" value="1"/>
</dbReference>
<feature type="region of interest" description="Disordered" evidence="1">
    <location>
        <begin position="1"/>
        <end position="147"/>
    </location>
</feature>
<dbReference type="Pfam" id="PF01585">
    <property type="entry name" value="G-patch"/>
    <property type="match status" value="1"/>
</dbReference>
<accession>A0AAN6V8N9</accession>
<dbReference type="Proteomes" id="UP001302676">
    <property type="component" value="Unassembled WGS sequence"/>
</dbReference>
<feature type="domain" description="G-patch" evidence="2">
    <location>
        <begin position="164"/>
        <end position="212"/>
    </location>
</feature>
<keyword evidence="4" id="KW-1185">Reference proteome</keyword>
<evidence type="ECO:0000259" key="2">
    <source>
        <dbReference type="PROSITE" id="PS50174"/>
    </source>
</evidence>
<dbReference type="GO" id="GO:0003676">
    <property type="term" value="F:nucleic acid binding"/>
    <property type="evidence" value="ECO:0007669"/>
    <property type="project" value="InterPro"/>
</dbReference>
<dbReference type="InterPro" id="IPR039146">
    <property type="entry name" value="GPANK1"/>
</dbReference>
<comment type="caution">
    <text evidence="3">The sequence shown here is derived from an EMBL/GenBank/DDBJ whole genome shotgun (WGS) entry which is preliminary data.</text>
</comment>
<dbReference type="EMBL" id="MU853559">
    <property type="protein sequence ID" value="KAK4146849.1"/>
    <property type="molecule type" value="Genomic_DNA"/>
</dbReference>
<evidence type="ECO:0000256" key="1">
    <source>
        <dbReference type="SAM" id="MobiDB-lite"/>
    </source>
</evidence>
<feature type="compositionally biased region" description="Low complexity" evidence="1">
    <location>
        <begin position="122"/>
        <end position="142"/>
    </location>
</feature>
<gene>
    <name evidence="3" type="ORF">C8A04DRAFT_25428</name>
</gene>
<dbReference type="PANTHER" id="PTHR20923">
    <property type="entry name" value="BAT4 PROTEIN-RELATED"/>
    <property type="match status" value="1"/>
</dbReference>
<protein>
    <recommendedName>
        <fullName evidence="2">G-patch domain-containing protein</fullName>
    </recommendedName>
</protein>